<feature type="compositionally biased region" description="Basic and acidic residues" evidence="1">
    <location>
        <begin position="197"/>
        <end position="210"/>
    </location>
</feature>
<evidence type="ECO:0008006" key="4">
    <source>
        <dbReference type="Google" id="ProtNLM"/>
    </source>
</evidence>
<feature type="region of interest" description="Disordered" evidence="1">
    <location>
        <begin position="146"/>
        <end position="292"/>
    </location>
</feature>
<dbReference type="EMBL" id="BNEK01000003">
    <property type="protein sequence ID" value="GHJ27550.1"/>
    <property type="molecule type" value="Genomic_DNA"/>
</dbReference>
<organism evidence="2 3">
    <name type="scientific">Streptomyces hygroscopicus</name>
    <dbReference type="NCBI Taxonomy" id="1912"/>
    <lineage>
        <taxon>Bacteria</taxon>
        <taxon>Bacillati</taxon>
        <taxon>Actinomycetota</taxon>
        <taxon>Actinomycetes</taxon>
        <taxon>Kitasatosporales</taxon>
        <taxon>Streptomycetaceae</taxon>
        <taxon>Streptomyces</taxon>
        <taxon>Streptomyces violaceusniger group</taxon>
    </lineage>
</organism>
<protein>
    <recommendedName>
        <fullName evidence="4">Secreted protein</fullName>
    </recommendedName>
</protein>
<evidence type="ECO:0000313" key="2">
    <source>
        <dbReference type="EMBL" id="GHJ27550.1"/>
    </source>
</evidence>
<keyword evidence="3" id="KW-1185">Reference proteome</keyword>
<evidence type="ECO:0000256" key="1">
    <source>
        <dbReference type="SAM" id="MobiDB-lite"/>
    </source>
</evidence>
<name>A0ABQ3TW36_STRHY</name>
<evidence type="ECO:0000313" key="3">
    <source>
        <dbReference type="Proteomes" id="UP001054854"/>
    </source>
</evidence>
<reference evidence="2" key="1">
    <citation type="submission" date="2024-05" db="EMBL/GenBank/DDBJ databases">
        <title>Whole genome shotgun sequence of Streptomyces hygroscopicus NBRC 113678.</title>
        <authorList>
            <person name="Komaki H."/>
            <person name="Tamura T."/>
        </authorList>
    </citation>
    <scope>NUCLEOTIDE SEQUENCE</scope>
    <source>
        <strain evidence="2">N11-34</strain>
    </source>
</reference>
<proteinExistence type="predicted"/>
<accession>A0ABQ3TW36</accession>
<dbReference type="Proteomes" id="UP001054854">
    <property type="component" value="Unassembled WGS sequence"/>
</dbReference>
<gene>
    <name evidence="2" type="ORF">TPA0910_19830</name>
</gene>
<comment type="caution">
    <text evidence="2">The sequence shown here is derived from an EMBL/GenBank/DDBJ whole genome shotgun (WGS) entry which is preliminary data.</text>
</comment>
<sequence length="292" mass="29492">MSVVSAMSVAVRLPRTVAARRALLAALFLGGFLALAFLFGGSAHAAERSDQDGTTGISIGRSTVSGLLDPSGIEQTRQQVEKHAPPLVVRTAHTAEDVVRETVRPIQEPVEREAQKITEPVGDLVGGTAGDSLPVGLPDVGIGDAIGVGPQGSVPDHGGPAAERHAAEDEPVTVHKAAPAAADPMGPETYAPVVTPHRTDATASHPEHAPAVRAVSGTGPDGGAPAPLPLPRSPLGATSQCTGDSGGPRGGNTHAALPPSGAASFGLKPGTVRAESSAPTRERFNEVLEFPG</sequence>